<dbReference type="AlphaFoldDB" id="G7KXP3"/>
<accession>G7KXP3</accession>
<evidence type="ECO:0000313" key="1">
    <source>
        <dbReference type="EMBL" id="AES77249.1"/>
    </source>
</evidence>
<dbReference type="HOGENOM" id="CLU_195530_0_0_1"/>
<dbReference type="PaxDb" id="3880-AES77249"/>
<reference evidence="1 3" key="2">
    <citation type="journal article" date="2014" name="BMC Genomics">
        <title>An improved genome release (version Mt4.0) for the model legume Medicago truncatula.</title>
        <authorList>
            <person name="Tang H."/>
            <person name="Krishnakumar V."/>
            <person name="Bidwell S."/>
            <person name="Rosen B."/>
            <person name="Chan A."/>
            <person name="Zhou S."/>
            <person name="Gentzbittel L."/>
            <person name="Childs K.L."/>
            <person name="Yandell M."/>
            <person name="Gundlach H."/>
            <person name="Mayer K.F."/>
            <person name="Schwartz D.C."/>
            <person name="Town C.D."/>
        </authorList>
    </citation>
    <scope>GENOME REANNOTATION</scope>
    <source>
        <strain evidence="2 3">cv. Jemalong A17</strain>
    </source>
</reference>
<proteinExistence type="predicted"/>
<organism evidence="1 3">
    <name type="scientific">Medicago truncatula</name>
    <name type="common">Barrel medic</name>
    <name type="synonym">Medicago tribuloides</name>
    <dbReference type="NCBI Taxonomy" id="3880"/>
    <lineage>
        <taxon>Eukaryota</taxon>
        <taxon>Viridiplantae</taxon>
        <taxon>Streptophyta</taxon>
        <taxon>Embryophyta</taxon>
        <taxon>Tracheophyta</taxon>
        <taxon>Spermatophyta</taxon>
        <taxon>Magnoliopsida</taxon>
        <taxon>eudicotyledons</taxon>
        <taxon>Gunneridae</taxon>
        <taxon>Pentapetalae</taxon>
        <taxon>rosids</taxon>
        <taxon>fabids</taxon>
        <taxon>Fabales</taxon>
        <taxon>Fabaceae</taxon>
        <taxon>Papilionoideae</taxon>
        <taxon>50 kb inversion clade</taxon>
        <taxon>NPAAA clade</taxon>
        <taxon>Hologalegina</taxon>
        <taxon>IRL clade</taxon>
        <taxon>Trifolieae</taxon>
        <taxon>Medicago</taxon>
    </lineage>
</organism>
<reference evidence="2" key="3">
    <citation type="submission" date="2015-04" db="UniProtKB">
        <authorList>
            <consortium name="EnsemblPlants"/>
        </authorList>
    </citation>
    <scope>IDENTIFICATION</scope>
    <source>
        <strain evidence="2">cv. Jemalong A17</strain>
    </source>
</reference>
<gene>
    <name evidence="1" type="ordered locus">MTR_7g006350</name>
</gene>
<sequence>MPVSNSVKKLIYVRIEIFYIKLNNDDVCKGGEDCSSCDGLFLNFEGRWLKGYVRKIEVCDAFHVEF</sequence>
<keyword evidence="3" id="KW-1185">Reference proteome</keyword>
<evidence type="ECO:0000313" key="3">
    <source>
        <dbReference type="Proteomes" id="UP000002051"/>
    </source>
</evidence>
<evidence type="ECO:0000313" key="2">
    <source>
        <dbReference type="EnsemblPlants" id="AES77249"/>
    </source>
</evidence>
<dbReference type="EnsemblPlants" id="AES77249">
    <property type="protein sequence ID" value="AES77249"/>
    <property type="gene ID" value="MTR_7g006350"/>
</dbReference>
<name>G7KXP3_MEDTR</name>
<reference evidence="1 3" key="1">
    <citation type="journal article" date="2011" name="Nature">
        <title>The Medicago genome provides insight into the evolution of rhizobial symbioses.</title>
        <authorList>
            <person name="Young N.D."/>
            <person name="Debelle F."/>
            <person name="Oldroyd G.E."/>
            <person name="Geurts R."/>
            <person name="Cannon S.B."/>
            <person name="Udvardi M.K."/>
            <person name="Benedito V.A."/>
            <person name="Mayer K.F."/>
            <person name="Gouzy J."/>
            <person name="Schoof H."/>
            <person name="Van de Peer Y."/>
            <person name="Proost S."/>
            <person name="Cook D.R."/>
            <person name="Meyers B.C."/>
            <person name="Spannagl M."/>
            <person name="Cheung F."/>
            <person name="De Mita S."/>
            <person name="Krishnakumar V."/>
            <person name="Gundlach H."/>
            <person name="Zhou S."/>
            <person name="Mudge J."/>
            <person name="Bharti A.K."/>
            <person name="Murray J.D."/>
            <person name="Naoumkina M.A."/>
            <person name="Rosen B."/>
            <person name="Silverstein K.A."/>
            <person name="Tang H."/>
            <person name="Rombauts S."/>
            <person name="Zhao P.X."/>
            <person name="Zhou P."/>
            <person name="Barbe V."/>
            <person name="Bardou P."/>
            <person name="Bechner M."/>
            <person name="Bellec A."/>
            <person name="Berger A."/>
            <person name="Berges H."/>
            <person name="Bidwell S."/>
            <person name="Bisseling T."/>
            <person name="Choisne N."/>
            <person name="Couloux A."/>
            <person name="Denny R."/>
            <person name="Deshpande S."/>
            <person name="Dai X."/>
            <person name="Doyle J.J."/>
            <person name="Dudez A.M."/>
            <person name="Farmer A.D."/>
            <person name="Fouteau S."/>
            <person name="Franken C."/>
            <person name="Gibelin C."/>
            <person name="Gish J."/>
            <person name="Goldstein S."/>
            <person name="Gonzalez A.J."/>
            <person name="Green P.J."/>
            <person name="Hallab A."/>
            <person name="Hartog M."/>
            <person name="Hua A."/>
            <person name="Humphray S.J."/>
            <person name="Jeong D.H."/>
            <person name="Jing Y."/>
            <person name="Jocker A."/>
            <person name="Kenton S.M."/>
            <person name="Kim D.J."/>
            <person name="Klee K."/>
            <person name="Lai H."/>
            <person name="Lang C."/>
            <person name="Lin S."/>
            <person name="Macmil S.L."/>
            <person name="Magdelenat G."/>
            <person name="Matthews L."/>
            <person name="McCorrison J."/>
            <person name="Monaghan E.L."/>
            <person name="Mun J.H."/>
            <person name="Najar F.Z."/>
            <person name="Nicholson C."/>
            <person name="Noirot C."/>
            <person name="O'Bleness M."/>
            <person name="Paule C.R."/>
            <person name="Poulain J."/>
            <person name="Prion F."/>
            <person name="Qin B."/>
            <person name="Qu C."/>
            <person name="Retzel E.F."/>
            <person name="Riddle C."/>
            <person name="Sallet E."/>
            <person name="Samain S."/>
            <person name="Samson N."/>
            <person name="Sanders I."/>
            <person name="Saurat O."/>
            <person name="Scarpelli C."/>
            <person name="Schiex T."/>
            <person name="Segurens B."/>
            <person name="Severin A.J."/>
            <person name="Sherrier D.J."/>
            <person name="Shi R."/>
            <person name="Sims S."/>
            <person name="Singer S.R."/>
            <person name="Sinharoy S."/>
            <person name="Sterck L."/>
            <person name="Viollet A."/>
            <person name="Wang B.B."/>
            <person name="Wang K."/>
            <person name="Wang M."/>
            <person name="Wang X."/>
            <person name="Warfsmann J."/>
            <person name="Weissenbach J."/>
            <person name="White D.D."/>
            <person name="White J.D."/>
            <person name="Wiley G.B."/>
            <person name="Wincker P."/>
            <person name="Xing Y."/>
            <person name="Yang L."/>
            <person name="Yao Z."/>
            <person name="Ying F."/>
            <person name="Zhai J."/>
            <person name="Zhou L."/>
            <person name="Zuber A."/>
            <person name="Denarie J."/>
            <person name="Dixon R.A."/>
            <person name="May G.D."/>
            <person name="Schwartz D.C."/>
            <person name="Rogers J."/>
            <person name="Quetier F."/>
            <person name="Town C.D."/>
            <person name="Roe B.A."/>
        </authorList>
    </citation>
    <scope>NUCLEOTIDE SEQUENCE [LARGE SCALE GENOMIC DNA]</scope>
    <source>
        <strain evidence="1">A17</strain>
        <strain evidence="2 3">cv. Jemalong A17</strain>
    </source>
</reference>
<dbReference type="EMBL" id="CM001223">
    <property type="protein sequence ID" value="AES77249.1"/>
    <property type="molecule type" value="Genomic_DNA"/>
</dbReference>
<dbReference type="Proteomes" id="UP000002051">
    <property type="component" value="Unassembled WGS sequence"/>
</dbReference>
<protein>
    <submittedName>
        <fullName evidence="1 2">Uncharacterized protein</fullName>
    </submittedName>
</protein>